<dbReference type="InterPro" id="IPR026866">
    <property type="entry name" value="CR006_AAA"/>
</dbReference>
<sequence>LKDLRQRLLKKNSLKEFADLIERNPAIIQELEDKPNLQKKLFESYFKSIESDISEYNQLYTDSISTLNEIEEKARNQQTKWKSIVDQFKNRFSTPYDDVDILDMPSVVLGKTTTPQIVFKFGDKEHTKDDLFKKNTLSEGEGRAYSLLNILYELEIRKDAPDVQFIIVDDLADSFDYKNKYAILQYLRDLIGCSNFRLIILTHNFDFYRSLVSRILGTTRPSSRWNNSFITEKNSSGIKLYGGGHRYLISNPFEAWKNSAKNDIEKTIALIPFMRNLIEYNFGTNNIHYLNLTKLLHSKNDSTSITLQNLQDAYAQVMTGLNFSFVDYDYQDSVQSIIFDLADNADFSDDQFRLKEKIIVSIAIRILSEKYMWSKVKNNIDRDTLTEGQLLDRYKSEFQNDQSMEILESVNMMTPENIHLNAFMFEPIIDIPSEHLIGLYNQAKSL</sequence>
<gene>
    <name evidence="2" type="ORF">COW91_02270</name>
</gene>
<organism evidence="2 3">
    <name type="scientific">Candidatus Nomurabacteria bacterium CG22_combo_CG10-13_8_21_14_all_32_8</name>
    <dbReference type="NCBI Taxonomy" id="1974732"/>
    <lineage>
        <taxon>Bacteria</taxon>
        <taxon>Candidatus Nomuraibacteriota</taxon>
    </lineage>
</organism>
<reference evidence="2 3" key="1">
    <citation type="submission" date="2017-09" db="EMBL/GenBank/DDBJ databases">
        <title>Depth-based differentiation of microbial function through sediment-hosted aquifers and enrichment of novel symbionts in the deep terrestrial subsurface.</title>
        <authorList>
            <person name="Probst A.J."/>
            <person name="Ladd B."/>
            <person name="Jarett J.K."/>
            <person name="Geller-Mcgrath D.E."/>
            <person name="Sieber C.M."/>
            <person name="Emerson J.B."/>
            <person name="Anantharaman K."/>
            <person name="Thomas B.C."/>
            <person name="Malmstrom R."/>
            <person name="Stieglmeier M."/>
            <person name="Klingl A."/>
            <person name="Woyke T."/>
            <person name="Ryan C.M."/>
            <person name="Banfield J.F."/>
        </authorList>
    </citation>
    <scope>NUCLEOTIDE SEQUENCE [LARGE SCALE GENOMIC DNA]</scope>
    <source>
        <strain evidence="2">CG22_combo_CG10-13_8_21_14_all_32_8</strain>
    </source>
</reference>
<dbReference type="SUPFAM" id="SSF52540">
    <property type="entry name" value="P-loop containing nucleoside triphosphate hydrolases"/>
    <property type="match status" value="1"/>
</dbReference>
<dbReference type="Gene3D" id="3.40.50.300">
    <property type="entry name" value="P-loop containing nucleotide triphosphate hydrolases"/>
    <property type="match status" value="1"/>
</dbReference>
<dbReference type="Pfam" id="PF13166">
    <property type="entry name" value="AAA_13"/>
    <property type="match status" value="1"/>
</dbReference>
<evidence type="ECO:0000313" key="2">
    <source>
        <dbReference type="EMBL" id="PIP68908.1"/>
    </source>
</evidence>
<accession>A0A2H0CHQ8</accession>
<dbReference type="EMBL" id="PCTI01000037">
    <property type="protein sequence ID" value="PIP68908.1"/>
    <property type="molecule type" value="Genomic_DNA"/>
</dbReference>
<evidence type="ECO:0000259" key="1">
    <source>
        <dbReference type="Pfam" id="PF13166"/>
    </source>
</evidence>
<dbReference type="Proteomes" id="UP000229176">
    <property type="component" value="Unassembled WGS sequence"/>
</dbReference>
<dbReference type="InterPro" id="IPR027417">
    <property type="entry name" value="P-loop_NTPase"/>
</dbReference>
<name>A0A2H0CHQ8_9BACT</name>
<evidence type="ECO:0000313" key="3">
    <source>
        <dbReference type="Proteomes" id="UP000229176"/>
    </source>
</evidence>
<comment type="caution">
    <text evidence="2">The sequence shown here is derived from an EMBL/GenBank/DDBJ whole genome shotgun (WGS) entry which is preliminary data.</text>
</comment>
<proteinExistence type="predicted"/>
<feature type="domain" description="Protein CR006 P-loop" evidence="1">
    <location>
        <begin position="11"/>
        <end position="241"/>
    </location>
</feature>
<feature type="non-terminal residue" evidence="2">
    <location>
        <position position="1"/>
    </location>
</feature>
<dbReference type="AlphaFoldDB" id="A0A2H0CHQ8"/>
<protein>
    <recommendedName>
        <fullName evidence="1">Protein CR006 P-loop domain-containing protein</fullName>
    </recommendedName>
</protein>